<sequence length="135" mass="15449">MRRHFFEESEEDPTVNLTPLIDIVFVILMAFMIAMPMIRLDSIALAPGAKDHKVLGKDEDAPTLIKIFADKTIALNDHKMSLKELQTQLSLLHKQYPHRVPVLLQDGDTPFRLYQEVKIIIESAGFHELHVALQH</sequence>
<evidence type="ECO:0000256" key="7">
    <source>
        <dbReference type="RuleBase" id="RU003879"/>
    </source>
</evidence>
<keyword evidence="6 8" id="KW-0472">Membrane</keyword>
<evidence type="ECO:0000256" key="8">
    <source>
        <dbReference type="SAM" id="Phobius"/>
    </source>
</evidence>
<evidence type="ECO:0000256" key="1">
    <source>
        <dbReference type="ARBA" id="ARBA00004162"/>
    </source>
</evidence>
<gene>
    <name evidence="9" type="ORF">H359_0047</name>
</gene>
<dbReference type="EMBL" id="APJW01000001">
    <property type="protein sequence ID" value="EQM62867.1"/>
    <property type="molecule type" value="Genomic_DNA"/>
</dbReference>
<keyword evidence="4 7" id="KW-0812">Transmembrane</keyword>
<evidence type="ECO:0000313" key="10">
    <source>
        <dbReference type="Proteomes" id="UP000016064"/>
    </source>
</evidence>
<keyword evidence="7" id="KW-0813">Transport</keyword>
<proteinExistence type="inferred from homology"/>
<comment type="similarity">
    <text evidence="2 7">Belongs to the ExbD/TolR family.</text>
</comment>
<dbReference type="RefSeq" id="WP_020370702.1">
    <property type="nucleotide sequence ID" value="NZ_APJW01000001.1"/>
</dbReference>
<evidence type="ECO:0000256" key="4">
    <source>
        <dbReference type="ARBA" id="ARBA00022692"/>
    </source>
</evidence>
<keyword evidence="5 8" id="KW-1133">Transmembrane helix</keyword>
<accession>A0ABN0MZT9</accession>
<comment type="subcellular location">
    <subcellularLocation>
        <location evidence="1">Cell membrane</location>
        <topology evidence="1">Single-pass membrane protein</topology>
    </subcellularLocation>
    <subcellularLocation>
        <location evidence="7">Cell membrane</location>
        <topology evidence="7">Single-pass type II membrane protein</topology>
    </subcellularLocation>
</comment>
<dbReference type="Pfam" id="PF02472">
    <property type="entry name" value="ExbD"/>
    <property type="match status" value="1"/>
</dbReference>
<evidence type="ECO:0000256" key="5">
    <source>
        <dbReference type="ARBA" id="ARBA00022989"/>
    </source>
</evidence>
<keyword evidence="3" id="KW-1003">Cell membrane</keyword>
<feature type="transmembrane region" description="Helical" evidence="8">
    <location>
        <begin position="20"/>
        <end position="38"/>
    </location>
</feature>
<evidence type="ECO:0000256" key="6">
    <source>
        <dbReference type="ARBA" id="ARBA00023136"/>
    </source>
</evidence>
<evidence type="ECO:0000256" key="3">
    <source>
        <dbReference type="ARBA" id="ARBA00022475"/>
    </source>
</evidence>
<comment type="caution">
    <text evidence="9">The sequence shown here is derived from an EMBL/GenBank/DDBJ whole genome shotgun (WGS) entry which is preliminary data.</text>
</comment>
<dbReference type="PANTHER" id="PTHR30558:SF7">
    <property type="entry name" value="TOL-PAL SYSTEM PROTEIN TOLR"/>
    <property type="match status" value="1"/>
</dbReference>
<name>A0ABN0MZT9_9CHLA</name>
<evidence type="ECO:0000256" key="2">
    <source>
        <dbReference type="ARBA" id="ARBA00005811"/>
    </source>
</evidence>
<dbReference type="PANTHER" id="PTHR30558">
    <property type="entry name" value="EXBD MEMBRANE COMPONENT OF PMF-DRIVEN MACROMOLECULE IMPORT SYSTEM"/>
    <property type="match status" value="1"/>
</dbReference>
<protein>
    <submittedName>
        <fullName evidence="9">Biopolymer transport ExbD/TolR family protein</fullName>
    </submittedName>
</protein>
<evidence type="ECO:0000313" key="9">
    <source>
        <dbReference type="EMBL" id="EQM62867.1"/>
    </source>
</evidence>
<keyword evidence="10" id="KW-1185">Reference proteome</keyword>
<organism evidence="9 10">
    <name type="scientific">Chlamydia ibidis 10-1398/6</name>
    <dbReference type="NCBI Taxonomy" id="1046581"/>
    <lineage>
        <taxon>Bacteria</taxon>
        <taxon>Pseudomonadati</taxon>
        <taxon>Chlamydiota</taxon>
        <taxon>Chlamydiia</taxon>
        <taxon>Chlamydiales</taxon>
        <taxon>Chlamydiaceae</taxon>
        <taxon>Chlamydia/Chlamydophila group</taxon>
        <taxon>Chlamydia</taxon>
    </lineage>
</organism>
<dbReference type="InterPro" id="IPR003400">
    <property type="entry name" value="ExbD"/>
</dbReference>
<reference evidence="9 10" key="1">
    <citation type="submission" date="2013-07" db="EMBL/GenBank/DDBJ databases">
        <title>Isolation of a new Chlamydia species from the feral Sacred Ibis (Threskiornis aethiopicus): Chlamydia ibidis.</title>
        <authorList>
            <person name="Vorimore F."/>
            <person name="Hsia R.-C."/>
            <person name="Huot-Creasy H."/>
            <person name="Bastian S."/>
            <person name="Deruyter L."/>
            <person name="Passet A."/>
            <person name="Sachse K."/>
            <person name="Bavoil P."/>
            <person name="Myers G."/>
            <person name="Laroucau K."/>
        </authorList>
    </citation>
    <scope>NUCLEOTIDE SEQUENCE [LARGE SCALE GENOMIC DNA]</scope>
    <source>
        <strain evidence="9 10">10-1398/6</strain>
    </source>
</reference>
<dbReference type="Proteomes" id="UP000016064">
    <property type="component" value="Unassembled WGS sequence"/>
</dbReference>
<keyword evidence="7" id="KW-0653">Protein transport</keyword>